<organism evidence="1 2">
    <name type="scientific">Eumeta variegata</name>
    <name type="common">Bagworm moth</name>
    <name type="synonym">Eumeta japonica</name>
    <dbReference type="NCBI Taxonomy" id="151549"/>
    <lineage>
        <taxon>Eukaryota</taxon>
        <taxon>Metazoa</taxon>
        <taxon>Ecdysozoa</taxon>
        <taxon>Arthropoda</taxon>
        <taxon>Hexapoda</taxon>
        <taxon>Insecta</taxon>
        <taxon>Pterygota</taxon>
        <taxon>Neoptera</taxon>
        <taxon>Endopterygota</taxon>
        <taxon>Lepidoptera</taxon>
        <taxon>Glossata</taxon>
        <taxon>Ditrysia</taxon>
        <taxon>Tineoidea</taxon>
        <taxon>Psychidae</taxon>
        <taxon>Oiketicinae</taxon>
        <taxon>Eumeta</taxon>
    </lineage>
</organism>
<gene>
    <name evidence="1" type="ORF">EVAR_21443_1</name>
</gene>
<keyword evidence="2" id="KW-1185">Reference proteome</keyword>
<dbReference type="Proteomes" id="UP000299102">
    <property type="component" value="Unassembled WGS sequence"/>
</dbReference>
<dbReference type="AlphaFoldDB" id="A0A4C1VHX8"/>
<dbReference type="EMBL" id="BGZK01000340">
    <property type="protein sequence ID" value="GBP37907.1"/>
    <property type="molecule type" value="Genomic_DNA"/>
</dbReference>
<name>A0A4C1VHX8_EUMVA</name>
<proteinExistence type="predicted"/>
<accession>A0A4C1VHX8</accession>
<comment type="caution">
    <text evidence="1">The sequence shown here is derived from an EMBL/GenBank/DDBJ whole genome shotgun (WGS) entry which is preliminary data.</text>
</comment>
<protein>
    <submittedName>
        <fullName evidence="1">Uncharacterized protein</fullName>
    </submittedName>
</protein>
<evidence type="ECO:0000313" key="2">
    <source>
        <dbReference type="Proteomes" id="UP000299102"/>
    </source>
</evidence>
<evidence type="ECO:0000313" key="1">
    <source>
        <dbReference type="EMBL" id="GBP37907.1"/>
    </source>
</evidence>
<sequence length="108" mass="11903">MKSENHEHRTLIPSLSGAEWDALGIPVSFVGALEKGTVSVFAVTFTLSPTRSTASPHMLLLPSEEGFRRLRRELCLRCDESDGSGLQNKPLKRGAHRSTMTIIITKKV</sequence>
<reference evidence="1 2" key="1">
    <citation type="journal article" date="2019" name="Commun. Biol.">
        <title>The bagworm genome reveals a unique fibroin gene that provides high tensile strength.</title>
        <authorList>
            <person name="Kono N."/>
            <person name="Nakamura H."/>
            <person name="Ohtoshi R."/>
            <person name="Tomita M."/>
            <person name="Numata K."/>
            <person name="Arakawa K."/>
        </authorList>
    </citation>
    <scope>NUCLEOTIDE SEQUENCE [LARGE SCALE GENOMIC DNA]</scope>
</reference>